<protein>
    <submittedName>
        <fullName evidence="1">Uncharacterized protein</fullName>
    </submittedName>
</protein>
<name>A0AAP0QQS0_9ROSI</name>
<proteinExistence type="predicted"/>
<gene>
    <name evidence="1" type="ORF">WN944_007824</name>
</gene>
<sequence length="112" mass="12435">MRTSLVPGCLEGLRNVPNVRPDGSATGLMLKAQGSTQRELSYWALASNFNKQSKQQFTSGAEDTQNCGRLSLTAPRLFPSRPLLPIKMIRLWPCLLSGVYRATAGNRTRTRR</sequence>
<reference evidence="1 2" key="1">
    <citation type="submission" date="2024-05" db="EMBL/GenBank/DDBJ databases">
        <title>Haplotype-resolved chromosome-level genome assembly of Huyou (Citrus changshanensis).</title>
        <authorList>
            <person name="Miao C."/>
            <person name="Chen W."/>
            <person name="Wu Y."/>
            <person name="Wang L."/>
            <person name="Zhao S."/>
            <person name="Grierson D."/>
            <person name="Xu C."/>
            <person name="Chen K."/>
        </authorList>
    </citation>
    <scope>NUCLEOTIDE SEQUENCE [LARGE SCALE GENOMIC DNA]</scope>
    <source>
        <strain evidence="1">01-14</strain>
        <tissue evidence="1">Leaf</tissue>
    </source>
</reference>
<accession>A0AAP0QQS0</accession>
<keyword evidence="2" id="KW-1185">Reference proteome</keyword>
<dbReference type="EMBL" id="JBCGBO010000003">
    <property type="protein sequence ID" value="KAK9215818.1"/>
    <property type="molecule type" value="Genomic_DNA"/>
</dbReference>
<dbReference type="AlphaFoldDB" id="A0AAP0QQS0"/>
<evidence type="ECO:0000313" key="1">
    <source>
        <dbReference type="EMBL" id="KAK9215818.1"/>
    </source>
</evidence>
<organism evidence="1 2">
    <name type="scientific">Citrus x changshan-huyou</name>
    <dbReference type="NCBI Taxonomy" id="2935761"/>
    <lineage>
        <taxon>Eukaryota</taxon>
        <taxon>Viridiplantae</taxon>
        <taxon>Streptophyta</taxon>
        <taxon>Embryophyta</taxon>
        <taxon>Tracheophyta</taxon>
        <taxon>Spermatophyta</taxon>
        <taxon>Magnoliopsida</taxon>
        <taxon>eudicotyledons</taxon>
        <taxon>Gunneridae</taxon>
        <taxon>Pentapetalae</taxon>
        <taxon>rosids</taxon>
        <taxon>malvids</taxon>
        <taxon>Sapindales</taxon>
        <taxon>Rutaceae</taxon>
        <taxon>Aurantioideae</taxon>
        <taxon>Citrus</taxon>
    </lineage>
</organism>
<evidence type="ECO:0000313" key="2">
    <source>
        <dbReference type="Proteomes" id="UP001428341"/>
    </source>
</evidence>
<dbReference type="Proteomes" id="UP001428341">
    <property type="component" value="Unassembled WGS sequence"/>
</dbReference>
<comment type="caution">
    <text evidence="1">The sequence shown here is derived from an EMBL/GenBank/DDBJ whole genome shotgun (WGS) entry which is preliminary data.</text>
</comment>